<evidence type="ECO:0000256" key="6">
    <source>
        <dbReference type="HAMAP-Rule" id="MF_00743"/>
    </source>
</evidence>
<dbReference type="PROSITE" id="PS00163">
    <property type="entry name" value="FUMARATE_LYASES"/>
    <property type="match status" value="1"/>
</dbReference>
<feature type="binding site" evidence="6">
    <location>
        <position position="323"/>
    </location>
    <ligand>
        <name>substrate</name>
    </ligand>
</feature>
<name>A0A023X5W7_RUBRA</name>
<dbReference type="FunFam" id="1.10.40.30:FF:000002">
    <property type="entry name" value="Fumarate hydratase class II"/>
    <property type="match status" value="1"/>
</dbReference>
<dbReference type="Proteomes" id="UP000025229">
    <property type="component" value="Chromosome"/>
</dbReference>
<dbReference type="PRINTS" id="PR00145">
    <property type="entry name" value="ARGSUCLYASE"/>
</dbReference>
<dbReference type="KEGG" id="rrd:RradSPS_2283"/>
<feature type="domain" description="Fumarase C C-terminal" evidence="8">
    <location>
        <begin position="411"/>
        <end position="464"/>
    </location>
</feature>
<evidence type="ECO:0000256" key="4">
    <source>
        <dbReference type="ARBA" id="ARBA00022532"/>
    </source>
</evidence>
<feature type="binding site" evidence="6">
    <location>
        <begin position="102"/>
        <end position="104"/>
    </location>
    <ligand>
        <name>substrate</name>
    </ligand>
</feature>
<dbReference type="EC" id="4.2.1.2" evidence="6"/>
<reference evidence="9 11" key="1">
    <citation type="submission" date="2014-03" db="EMBL/GenBank/DDBJ databases">
        <title>Complete genome sequence of the Radio-Resistant Rubrobacter radiotolerans RSPS-4.</title>
        <authorList>
            <person name="Egas C.C."/>
            <person name="Barroso C.C."/>
            <person name="Froufe H.J.C."/>
            <person name="Pacheco J.J."/>
            <person name="Albuquerque L.L."/>
            <person name="da Costa M.M.S."/>
        </authorList>
    </citation>
    <scope>NUCLEOTIDE SEQUENCE [LARGE SCALE GENOMIC DNA]</scope>
    <source>
        <strain evidence="9 11">RSPS-4</strain>
    </source>
</reference>
<evidence type="ECO:0000256" key="5">
    <source>
        <dbReference type="ARBA" id="ARBA00023239"/>
    </source>
</evidence>
<accession>A0A023X5W7</accession>
<dbReference type="GO" id="GO:0005737">
    <property type="term" value="C:cytoplasm"/>
    <property type="evidence" value="ECO:0007669"/>
    <property type="project" value="UniProtKB-SubCell"/>
</dbReference>
<evidence type="ECO:0000256" key="2">
    <source>
        <dbReference type="ARBA" id="ARBA00009084"/>
    </source>
</evidence>
<keyword evidence="4 6" id="KW-0816">Tricarboxylic acid cycle</keyword>
<dbReference type="PANTHER" id="PTHR11444:SF22">
    <property type="entry name" value="FUMARATE HYDRATASE CLASS II"/>
    <property type="match status" value="1"/>
</dbReference>
<feature type="binding site" description="in site B" evidence="6">
    <location>
        <begin position="133"/>
        <end position="136"/>
    </location>
    <ligand>
        <name>substrate</name>
    </ligand>
</feature>
<comment type="pathway">
    <text evidence="6">Carbohydrate metabolism; tricarboxylic acid cycle; (S)-malate from fumarate: step 1/1.</text>
</comment>
<proteinExistence type="inferred from homology"/>
<dbReference type="InterPro" id="IPR022761">
    <property type="entry name" value="Fumarate_lyase_N"/>
</dbReference>
<dbReference type="Pfam" id="PF10415">
    <property type="entry name" value="FumaraseC_C"/>
    <property type="match status" value="1"/>
</dbReference>
<evidence type="ECO:0000256" key="3">
    <source>
        <dbReference type="ARBA" id="ARBA00022490"/>
    </source>
</evidence>
<feature type="site" description="Important for catalytic activity" evidence="6">
    <location>
        <position position="335"/>
    </location>
</feature>
<dbReference type="Gene3D" id="1.20.200.10">
    <property type="entry name" value="Fumarase/aspartase (Central domain)"/>
    <property type="match status" value="1"/>
</dbReference>
<dbReference type="STRING" id="42256.RradSPS_2283"/>
<feature type="active site" evidence="6">
    <location>
        <position position="322"/>
    </location>
</feature>
<dbReference type="InterPro" id="IPR018951">
    <property type="entry name" value="Fumarase_C_C"/>
</dbReference>
<protein>
    <recommendedName>
        <fullName evidence="6">Fumarate hydratase class II</fullName>
        <shortName evidence="6">Fumarase C</shortName>
        <ecNumber evidence="6">4.2.1.2</ecNumber>
    </recommendedName>
    <alternativeName>
        <fullName evidence="6">Aerobic fumarase</fullName>
    </alternativeName>
    <alternativeName>
        <fullName evidence="6">Iron-independent fumarase</fullName>
    </alternativeName>
</protein>
<dbReference type="GO" id="GO:0006099">
    <property type="term" value="P:tricarboxylic acid cycle"/>
    <property type="evidence" value="ECO:0007669"/>
    <property type="project" value="UniProtKB-UniRule"/>
</dbReference>
<dbReference type="Gene3D" id="1.10.40.30">
    <property type="entry name" value="Fumarase/aspartase (C-terminal domain)"/>
    <property type="match status" value="1"/>
</dbReference>
<dbReference type="PRINTS" id="PR00149">
    <property type="entry name" value="FUMRATELYASE"/>
</dbReference>
<dbReference type="SUPFAM" id="SSF48557">
    <property type="entry name" value="L-aspartase-like"/>
    <property type="match status" value="1"/>
</dbReference>
<dbReference type="HOGENOM" id="CLU_021594_4_1_11"/>
<evidence type="ECO:0000259" key="7">
    <source>
        <dbReference type="Pfam" id="PF00206"/>
    </source>
</evidence>
<dbReference type="GO" id="GO:0006106">
    <property type="term" value="P:fumarate metabolic process"/>
    <property type="evidence" value="ECO:0007669"/>
    <property type="project" value="InterPro"/>
</dbReference>
<evidence type="ECO:0000313" key="10">
    <source>
        <dbReference type="EMBL" id="MDX5894971.1"/>
    </source>
</evidence>
<dbReference type="InterPro" id="IPR008948">
    <property type="entry name" value="L-Aspartase-like"/>
</dbReference>
<dbReference type="GO" id="GO:0008797">
    <property type="term" value="F:aspartate ammonia-lyase activity"/>
    <property type="evidence" value="ECO:0007669"/>
    <property type="project" value="UniProtKB-EC"/>
</dbReference>
<dbReference type="PATRIC" id="fig|42256.3.peg.2325"/>
<gene>
    <name evidence="6" type="primary">fumC</name>
    <name evidence="9" type="ORF">RradSPS_2283</name>
    <name evidence="10" type="ORF">SIL72_13165</name>
</gene>
<evidence type="ECO:0000256" key="1">
    <source>
        <dbReference type="ARBA" id="ARBA00001494"/>
    </source>
</evidence>
<dbReference type="FunFam" id="1.20.200.10:FF:000001">
    <property type="entry name" value="Fumarate hydratase, mitochondrial"/>
    <property type="match status" value="1"/>
</dbReference>
<comment type="subunit">
    <text evidence="6">Homotetramer.</text>
</comment>
<keyword evidence="5 6" id="KW-0456">Lyase</keyword>
<dbReference type="CDD" id="cd01362">
    <property type="entry name" value="Fumarase_classII"/>
    <property type="match status" value="1"/>
</dbReference>
<dbReference type="OrthoDB" id="9802809at2"/>
<comment type="miscellaneous">
    <text evidence="6">There are 2 substrate-binding sites: the catalytic A site, and the non-catalytic B site that may play a role in the transfer of substrate or product between the active site and the solvent. Alternatively, the B site may bind allosteric effectors.</text>
</comment>
<dbReference type="NCBIfam" id="NF008909">
    <property type="entry name" value="PRK12273.1"/>
    <property type="match status" value="1"/>
</dbReference>
<dbReference type="EMBL" id="CP007514">
    <property type="protein sequence ID" value="AHY47566.1"/>
    <property type="molecule type" value="Genomic_DNA"/>
</dbReference>
<dbReference type="Pfam" id="PF00206">
    <property type="entry name" value="Lyase_1"/>
    <property type="match status" value="1"/>
</dbReference>
<evidence type="ECO:0000259" key="8">
    <source>
        <dbReference type="Pfam" id="PF10415"/>
    </source>
</evidence>
<dbReference type="FunFam" id="1.10.275.10:FF:000001">
    <property type="entry name" value="Fumarate hydratase, mitochondrial"/>
    <property type="match status" value="1"/>
</dbReference>
<sequence length="465" mass="49611">MTESPKNTRTERDSMGPVEVPEDALYGAQTGRALENFPISDLRFNRRFIQALAAIKLEAAEVNFELGVIDERLRDVIVRAAEEVVRGEHDRHFVLDIFQTGSGTSTNMNANEVISNRAIQLAGGEVGSKDPVHPNDHVNQGQSSNDVIPTAIHLSTLIGIKEDLLPALEKMQAALESKASEFDGVVKTGRTHLQDATPIRLGQEFRGYAGQVERGIARVRKATEDLAEVALGGTAVGTGVNARPGFAEKVCARLAERFGVEVRETENHFQAQSALDATVFASGALKTVAVSFLKIANDIRFLGSGPRAGYAEIALPEVQPGSSIMPGKVNPVIAESAAMVSAQVLGNDATVAYAGSSGNFELNVMMPVIAYNLNQSVDLLAATANNLTDQCIAGLEATDRGPALVEQGLMLATALAPEIGYDTAAALAKEAYKTDRTIREVAREKTDLTEEQLDDLLDASKMTGA</sequence>
<dbReference type="InterPro" id="IPR005677">
    <property type="entry name" value="Fum_hydII"/>
</dbReference>
<dbReference type="InterPro" id="IPR024083">
    <property type="entry name" value="Fumarase/histidase_N"/>
</dbReference>
<feature type="domain" description="Fumarate lyase N-terminal" evidence="7">
    <location>
        <begin position="16"/>
        <end position="346"/>
    </location>
</feature>
<dbReference type="UniPathway" id="UPA00223">
    <property type="reaction ID" value="UER01007"/>
</dbReference>
<comment type="subcellular location">
    <subcellularLocation>
        <location evidence="6">Cytoplasm</location>
    </subcellularLocation>
</comment>
<dbReference type="Proteomes" id="UP001281130">
    <property type="component" value="Unassembled WGS sequence"/>
</dbReference>
<keyword evidence="11" id="KW-1185">Reference proteome</keyword>
<dbReference type="GO" id="GO:0004333">
    <property type="term" value="F:fumarate hydratase activity"/>
    <property type="evidence" value="ECO:0007669"/>
    <property type="project" value="UniProtKB-UniRule"/>
</dbReference>
<dbReference type="RefSeq" id="WP_038682811.1">
    <property type="nucleotide sequence ID" value="NZ_CP007514.1"/>
</dbReference>
<evidence type="ECO:0000313" key="9">
    <source>
        <dbReference type="EMBL" id="AHY47566.1"/>
    </source>
</evidence>
<comment type="catalytic activity">
    <reaction evidence="1">
        <text>L-aspartate = fumarate + NH4(+)</text>
        <dbReference type="Rhea" id="RHEA:16601"/>
        <dbReference type="ChEBI" id="CHEBI:28938"/>
        <dbReference type="ChEBI" id="CHEBI:29806"/>
        <dbReference type="ChEBI" id="CHEBI:29991"/>
        <dbReference type="EC" id="4.3.1.1"/>
    </reaction>
</comment>
<evidence type="ECO:0000313" key="11">
    <source>
        <dbReference type="Proteomes" id="UP000025229"/>
    </source>
</evidence>
<organism evidence="9 11">
    <name type="scientific">Rubrobacter radiotolerans</name>
    <name type="common">Arthrobacter radiotolerans</name>
    <dbReference type="NCBI Taxonomy" id="42256"/>
    <lineage>
        <taxon>Bacteria</taxon>
        <taxon>Bacillati</taxon>
        <taxon>Actinomycetota</taxon>
        <taxon>Rubrobacteria</taxon>
        <taxon>Rubrobacterales</taxon>
        <taxon>Rubrobacteraceae</taxon>
        <taxon>Rubrobacter</taxon>
    </lineage>
</organism>
<reference evidence="10" key="2">
    <citation type="submission" date="2023-11" db="EMBL/GenBank/DDBJ databases">
        <title>MicrobeMod: A computational toolkit for identifying prokaryotic methylation and restriction-modification with nanopore sequencing.</title>
        <authorList>
            <person name="Crits-Christoph A."/>
            <person name="Kang S.C."/>
            <person name="Lee H."/>
            <person name="Ostrov N."/>
        </authorList>
    </citation>
    <scope>NUCLEOTIDE SEQUENCE</scope>
    <source>
        <strain evidence="10">ATCC 51242</strain>
    </source>
</reference>
<feature type="binding site" evidence="6">
    <location>
        <position position="191"/>
    </location>
    <ligand>
        <name>substrate</name>
    </ligand>
</feature>
<comment type="catalytic activity">
    <reaction evidence="6">
        <text>(S)-malate = fumarate + H2O</text>
        <dbReference type="Rhea" id="RHEA:12460"/>
        <dbReference type="ChEBI" id="CHEBI:15377"/>
        <dbReference type="ChEBI" id="CHEBI:15589"/>
        <dbReference type="ChEBI" id="CHEBI:29806"/>
        <dbReference type="EC" id="4.2.1.2"/>
    </reaction>
</comment>
<dbReference type="HAMAP" id="MF_00743">
    <property type="entry name" value="FumaraseC"/>
    <property type="match status" value="1"/>
</dbReference>
<keyword evidence="3 6" id="KW-0963">Cytoplasm</keyword>
<dbReference type="InterPro" id="IPR020557">
    <property type="entry name" value="Fumarate_lyase_CS"/>
</dbReference>
<feature type="active site" description="Proton donor/acceptor" evidence="6">
    <location>
        <position position="192"/>
    </location>
</feature>
<dbReference type="EMBL" id="JAWXXX010000001">
    <property type="protein sequence ID" value="MDX5894971.1"/>
    <property type="molecule type" value="Genomic_DNA"/>
</dbReference>
<dbReference type="AlphaFoldDB" id="A0A023X5W7"/>
<comment type="similarity">
    <text evidence="2 6">Belongs to the class-II fumarase/aspartase family. Fumarase subfamily.</text>
</comment>
<dbReference type="eggNOG" id="COG0114">
    <property type="taxonomic scope" value="Bacteria"/>
</dbReference>
<comment type="function">
    <text evidence="6">Involved in the TCA cycle. Catalyzes the stereospecific interconversion of fumarate to L-malate.</text>
</comment>
<feature type="binding site" evidence="6">
    <location>
        <begin position="328"/>
        <end position="330"/>
    </location>
    <ligand>
        <name>substrate</name>
    </ligand>
</feature>
<dbReference type="Gene3D" id="1.10.275.10">
    <property type="entry name" value="Fumarase/aspartase (N-terminal domain)"/>
    <property type="match status" value="1"/>
</dbReference>
<dbReference type="PANTHER" id="PTHR11444">
    <property type="entry name" value="ASPARTATEAMMONIA/ARGININOSUCCINATE/ADENYLOSUCCINATE LYASE"/>
    <property type="match status" value="1"/>
</dbReference>
<dbReference type="InterPro" id="IPR000362">
    <property type="entry name" value="Fumarate_lyase_fam"/>
</dbReference>
<feature type="binding site" evidence="6">
    <location>
        <begin position="143"/>
        <end position="145"/>
    </location>
    <ligand>
        <name>substrate</name>
    </ligand>
</feature>